<proteinExistence type="predicted"/>
<dbReference type="Proteomes" id="UP000193986">
    <property type="component" value="Unassembled WGS sequence"/>
</dbReference>
<gene>
    <name evidence="2" type="ORF">BCR39DRAFT_513611</name>
</gene>
<feature type="compositionally biased region" description="Acidic residues" evidence="1">
    <location>
        <begin position="104"/>
        <end position="114"/>
    </location>
</feature>
<evidence type="ECO:0000313" key="2">
    <source>
        <dbReference type="EMBL" id="ORY34612.1"/>
    </source>
</evidence>
<feature type="region of interest" description="Disordered" evidence="1">
    <location>
        <begin position="15"/>
        <end position="37"/>
    </location>
</feature>
<keyword evidence="3" id="KW-1185">Reference proteome</keyword>
<comment type="caution">
    <text evidence="2">The sequence shown here is derived from an EMBL/GenBank/DDBJ whole genome shotgun (WGS) entry which is preliminary data.</text>
</comment>
<organism evidence="2 3">
    <name type="scientific">Naematelia encephala</name>
    <dbReference type="NCBI Taxonomy" id="71784"/>
    <lineage>
        <taxon>Eukaryota</taxon>
        <taxon>Fungi</taxon>
        <taxon>Dikarya</taxon>
        <taxon>Basidiomycota</taxon>
        <taxon>Agaricomycotina</taxon>
        <taxon>Tremellomycetes</taxon>
        <taxon>Tremellales</taxon>
        <taxon>Naemateliaceae</taxon>
        <taxon>Naematelia</taxon>
    </lineage>
</organism>
<name>A0A1Y2BIK6_9TREE</name>
<reference evidence="2 3" key="1">
    <citation type="submission" date="2016-07" db="EMBL/GenBank/DDBJ databases">
        <title>Pervasive Adenine N6-methylation of Active Genes in Fungi.</title>
        <authorList>
            <consortium name="DOE Joint Genome Institute"/>
            <person name="Mondo S.J."/>
            <person name="Dannebaum R.O."/>
            <person name="Kuo R.C."/>
            <person name="Labutti K."/>
            <person name="Haridas S."/>
            <person name="Kuo A."/>
            <person name="Salamov A."/>
            <person name="Ahrendt S.R."/>
            <person name="Lipzen A."/>
            <person name="Sullivan W."/>
            <person name="Andreopoulos W.B."/>
            <person name="Clum A."/>
            <person name="Lindquist E."/>
            <person name="Daum C."/>
            <person name="Ramamoorthy G.K."/>
            <person name="Gryganskyi A."/>
            <person name="Culley D."/>
            <person name="Magnuson J.K."/>
            <person name="James T.Y."/>
            <person name="O'Malley M.A."/>
            <person name="Stajich J.E."/>
            <person name="Spatafora J.W."/>
            <person name="Visel A."/>
            <person name="Grigoriev I.V."/>
        </authorList>
    </citation>
    <scope>NUCLEOTIDE SEQUENCE [LARGE SCALE GENOMIC DNA]</scope>
    <source>
        <strain evidence="2 3">68-887.2</strain>
    </source>
</reference>
<feature type="region of interest" description="Disordered" evidence="1">
    <location>
        <begin position="57"/>
        <end position="152"/>
    </location>
</feature>
<protein>
    <submittedName>
        <fullName evidence="2">Uncharacterized protein</fullName>
    </submittedName>
</protein>
<feature type="compositionally biased region" description="Polar residues" evidence="1">
    <location>
        <begin position="65"/>
        <end position="82"/>
    </location>
</feature>
<accession>A0A1Y2BIK6</accession>
<dbReference type="AlphaFoldDB" id="A0A1Y2BIK6"/>
<feature type="compositionally biased region" description="Basic and acidic residues" evidence="1">
    <location>
        <begin position="83"/>
        <end position="103"/>
    </location>
</feature>
<dbReference type="InParanoid" id="A0A1Y2BIK6"/>
<evidence type="ECO:0000313" key="3">
    <source>
        <dbReference type="Proteomes" id="UP000193986"/>
    </source>
</evidence>
<evidence type="ECO:0000256" key="1">
    <source>
        <dbReference type="SAM" id="MobiDB-lite"/>
    </source>
</evidence>
<dbReference type="EMBL" id="MCFC01000002">
    <property type="protein sequence ID" value="ORY34612.1"/>
    <property type="molecule type" value="Genomic_DNA"/>
</dbReference>
<sequence>MAFLIIAAIKGGVDAHRDFNSPTVPQPKLDKYGQPKRRGPISASTYWLVTEIEKKGKRRNATWKMLSTEQSVSEQSIPPSEHSSIHTDESHMQVEPTSKKGHEEEEVDNDEVISEQDRESWSPHKAHALGYIAPPPQYSKTDPDHASTSSTS</sequence>